<dbReference type="GO" id="GO:0000981">
    <property type="term" value="F:DNA-binding transcription factor activity, RNA polymerase II-specific"/>
    <property type="evidence" value="ECO:0007669"/>
    <property type="project" value="TreeGrafter"/>
</dbReference>
<dbReference type="FunFam" id="3.30.160.60:FF:000032">
    <property type="entry name" value="Krueppel-like factor 4"/>
    <property type="match status" value="1"/>
</dbReference>
<feature type="compositionally biased region" description="Polar residues" evidence="8">
    <location>
        <begin position="541"/>
        <end position="565"/>
    </location>
</feature>
<feature type="domain" description="C2H2-type" evidence="9">
    <location>
        <begin position="255"/>
        <end position="282"/>
    </location>
</feature>
<dbReference type="PANTHER" id="PTHR23235:SF120">
    <property type="entry name" value="KRUPPEL-LIKE FACTOR 15"/>
    <property type="match status" value="1"/>
</dbReference>
<evidence type="ECO:0000256" key="3">
    <source>
        <dbReference type="ARBA" id="ARBA00022771"/>
    </source>
</evidence>
<dbReference type="STRING" id="857340.A0A086STA5"/>
<feature type="compositionally biased region" description="Basic and acidic residues" evidence="8">
    <location>
        <begin position="87"/>
        <end position="96"/>
    </location>
</feature>
<dbReference type="OrthoDB" id="8117402at2759"/>
<keyword evidence="11" id="KW-1185">Reference proteome</keyword>
<feature type="region of interest" description="Disordered" evidence="8">
    <location>
        <begin position="1"/>
        <end position="256"/>
    </location>
</feature>
<evidence type="ECO:0000256" key="6">
    <source>
        <dbReference type="ARBA" id="ARBA00023163"/>
    </source>
</evidence>
<evidence type="ECO:0000256" key="2">
    <source>
        <dbReference type="ARBA" id="ARBA00022737"/>
    </source>
</evidence>
<evidence type="ECO:0000256" key="1">
    <source>
        <dbReference type="ARBA" id="ARBA00022723"/>
    </source>
</evidence>
<feature type="compositionally biased region" description="Basic and acidic residues" evidence="8">
    <location>
        <begin position="371"/>
        <end position="382"/>
    </location>
</feature>
<reference evidence="11" key="1">
    <citation type="journal article" date="2014" name="Genome Announc.">
        <title>Genome sequence and annotation of Acremonium chrysogenum, producer of the beta-lactam antibiotic cephalosporin C.</title>
        <authorList>
            <person name="Terfehr D."/>
            <person name="Dahlmann T.A."/>
            <person name="Specht T."/>
            <person name="Zadra I."/>
            <person name="Kuernsteiner H."/>
            <person name="Kueck U."/>
        </authorList>
    </citation>
    <scope>NUCLEOTIDE SEQUENCE [LARGE SCALE GENOMIC DNA]</scope>
    <source>
        <strain evidence="11">ATCC 11550 / CBS 779.69 / DSM 880 / IAM 14645 / JCM 23072 / IMI 49137</strain>
    </source>
</reference>
<organism evidence="10 11">
    <name type="scientific">Hapsidospora chrysogenum (strain ATCC 11550 / CBS 779.69 / DSM 880 / IAM 14645 / JCM 23072 / IMI 49137)</name>
    <name type="common">Acremonium chrysogenum</name>
    <dbReference type="NCBI Taxonomy" id="857340"/>
    <lineage>
        <taxon>Eukaryota</taxon>
        <taxon>Fungi</taxon>
        <taxon>Dikarya</taxon>
        <taxon>Ascomycota</taxon>
        <taxon>Pezizomycotina</taxon>
        <taxon>Sordariomycetes</taxon>
        <taxon>Hypocreomycetidae</taxon>
        <taxon>Hypocreales</taxon>
        <taxon>Bionectriaceae</taxon>
        <taxon>Hapsidospora</taxon>
    </lineage>
</organism>
<dbReference type="HOGENOM" id="CLU_013258_0_1_1"/>
<name>A0A086STA5_HAPC1</name>
<dbReference type="GO" id="GO:0000978">
    <property type="term" value="F:RNA polymerase II cis-regulatory region sequence-specific DNA binding"/>
    <property type="evidence" value="ECO:0007669"/>
    <property type="project" value="TreeGrafter"/>
</dbReference>
<keyword evidence="6" id="KW-0804">Transcription</keyword>
<dbReference type="PROSITE" id="PS50157">
    <property type="entry name" value="ZINC_FINGER_C2H2_2"/>
    <property type="match status" value="3"/>
</dbReference>
<protein>
    <submittedName>
        <fullName evidence="10">Transcriptional regulator-like protein</fullName>
    </submittedName>
</protein>
<proteinExistence type="predicted"/>
<evidence type="ECO:0000256" key="8">
    <source>
        <dbReference type="SAM" id="MobiDB-lite"/>
    </source>
</evidence>
<comment type="caution">
    <text evidence="10">The sequence shown here is derived from an EMBL/GenBank/DDBJ whole genome shotgun (WGS) entry which is preliminary data.</text>
</comment>
<dbReference type="Pfam" id="PF00096">
    <property type="entry name" value="zf-C2H2"/>
    <property type="match status" value="2"/>
</dbReference>
<evidence type="ECO:0000313" key="11">
    <source>
        <dbReference type="Proteomes" id="UP000029964"/>
    </source>
</evidence>
<evidence type="ECO:0000256" key="5">
    <source>
        <dbReference type="ARBA" id="ARBA00023015"/>
    </source>
</evidence>
<gene>
    <name evidence="10" type="ORF">ACRE_090020</name>
</gene>
<dbReference type="SUPFAM" id="SSF57667">
    <property type="entry name" value="beta-beta-alpha zinc fingers"/>
    <property type="match status" value="2"/>
</dbReference>
<keyword evidence="2" id="KW-0677">Repeat</keyword>
<keyword evidence="5" id="KW-0805">Transcription regulation</keyword>
<feature type="compositionally biased region" description="Basic and acidic residues" evidence="8">
    <location>
        <begin position="159"/>
        <end position="175"/>
    </location>
</feature>
<evidence type="ECO:0000256" key="4">
    <source>
        <dbReference type="ARBA" id="ARBA00022833"/>
    </source>
</evidence>
<dbReference type="Proteomes" id="UP000029964">
    <property type="component" value="Unassembled WGS sequence"/>
</dbReference>
<feature type="compositionally biased region" description="Polar residues" evidence="8">
    <location>
        <begin position="132"/>
        <end position="151"/>
    </location>
</feature>
<feature type="compositionally biased region" description="Low complexity" evidence="8">
    <location>
        <begin position="502"/>
        <end position="512"/>
    </location>
</feature>
<dbReference type="AlphaFoldDB" id="A0A086STA5"/>
<dbReference type="InterPro" id="IPR013087">
    <property type="entry name" value="Znf_C2H2_type"/>
</dbReference>
<accession>A0A086STA5</accession>
<dbReference type="Gene3D" id="3.30.160.60">
    <property type="entry name" value="Classic Zinc Finger"/>
    <property type="match status" value="3"/>
</dbReference>
<evidence type="ECO:0000313" key="10">
    <source>
        <dbReference type="EMBL" id="KFH40337.1"/>
    </source>
</evidence>
<sequence length="624" mass="65525">MASDAAVANEAPPPSRPAPAAPAAALPPEESARILKRQREDTSPSPQSLGSQHLHSLGSPTKSARLALGSRTFPSPPPPLTGAAALEDERRRHEAEQAPSSPPPNSDNPSHRVLASLLAAGTQEMSRPIDAPQSSAAPTANMESAPKSDNSLPVPAETTDDRAGDKEEANLRDAEGIAGGQVTASPTPMDVDNKTDNGLPQPVVGQEERSQPSSLSYPGSLQAGGNLGDPSPRGMTFPMPSHSQTSPASSGPKKHKCPYCSTEFTRHHNLKSHLLTHSQEKPYVCTQCPLRFRRLHDLKRHSKLHTGDRPHVCPKCDRKFARGDALARHSKGAGGCAGRRSSMGSFADGDDMGNNSTMGEGEDSAMSGLGYDDHGGEEELRRQSMPTGGTQHVAGAENEGYGAAHSRTYPPAIPRPGASGLYPPNVNQQAQASSAGSSSGPNSMANPHTPNTSVSSGAVASGNGGMYSQSGVTESPKALSPAIPGHDPSSSANHQRSPGVGQQQQQQQQQQQLGRRPSEHPSPHSGQPQSKLLGLSHPGGYSTTNSAGYSHGRTPSGTQVNHDSRNMFAQSDPSVWAYIQGLEDKVKNLTDKVLALDHEVTSLKEQRDKGDTQTTEEVAPAAQI</sequence>
<keyword evidence="4" id="KW-0862">Zinc</keyword>
<dbReference type="SMART" id="SM00355">
    <property type="entry name" value="ZnF_C2H2"/>
    <property type="match status" value="3"/>
</dbReference>
<feature type="compositionally biased region" description="Polar residues" evidence="8">
    <location>
        <begin position="441"/>
        <end position="452"/>
    </location>
</feature>
<evidence type="ECO:0000256" key="7">
    <source>
        <dbReference type="PROSITE-ProRule" id="PRU00042"/>
    </source>
</evidence>
<keyword evidence="1" id="KW-0479">Metal-binding</keyword>
<dbReference type="InterPro" id="IPR036236">
    <property type="entry name" value="Znf_C2H2_sf"/>
</dbReference>
<feature type="compositionally biased region" description="Low complexity" evidence="8">
    <location>
        <begin position="45"/>
        <end position="60"/>
    </location>
</feature>
<feature type="compositionally biased region" description="Pro residues" evidence="8">
    <location>
        <begin position="11"/>
        <end position="20"/>
    </location>
</feature>
<dbReference type="PANTHER" id="PTHR23235">
    <property type="entry name" value="KRUEPPEL-LIKE TRANSCRIPTION FACTOR"/>
    <property type="match status" value="1"/>
</dbReference>
<feature type="compositionally biased region" description="Basic and acidic residues" evidence="8">
    <location>
        <begin position="30"/>
        <end position="42"/>
    </location>
</feature>
<feature type="region of interest" description="Disordered" evidence="8">
    <location>
        <begin position="328"/>
        <end position="565"/>
    </location>
</feature>
<keyword evidence="3 7" id="KW-0863">Zinc-finger</keyword>
<feature type="compositionally biased region" description="Low complexity" evidence="8">
    <location>
        <begin position="428"/>
        <end position="440"/>
    </location>
</feature>
<evidence type="ECO:0000259" key="9">
    <source>
        <dbReference type="PROSITE" id="PS50157"/>
    </source>
</evidence>
<dbReference type="EMBL" id="JPKY01000230">
    <property type="protein sequence ID" value="KFH40337.1"/>
    <property type="molecule type" value="Genomic_DNA"/>
</dbReference>
<feature type="domain" description="C2H2-type" evidence="9">
    <location>
        <begin position="283"/>
        <end position="310"/>
    </location>
</feature>
<dbReference type="PROSITE" id="PS00028">
    <property type="entry name" value="ZINC_FINGER_C2H2_1"/>
    <property type="match status" value="2"/>
</dbReference>
<dbReference type="GO" id="GO:0008270">
    <property type="term" value="F:zinc ion binding"/>
    <property type="evidence" value="ECO:0007669"/>
    <property type="project" value="UniProtKB-KW"/>
</dbReference>
<feature type="domain" description="C2H2-type" evidence="9">
    <location>
        <begin position="311"/>
        <end position="341"/>
    </location>
</feature>
<feature type="region of interest" description="Disordered" evidence="8">
    <location>
        <begin position="603"/>
        <end position="624"/>
    </location>
</feature>